<organism evidence="3 4">
    <name type="scientific">Duganella guangzhouensis</name>
    <dbReference type="NCBI Taxonomy" id="2666084"/>
    <lineage>
        <taxon>Bacteria</taxon>
        <taxon>Pseudomonadati</taxon>
        <taxon>Pseudomonadota</taxon>
        <taxon>Betaproteobacteria</taxon>
        <taxon>Burkholderiales</taxon>
        <taxon>Oxalobacteraceae</taxon>
        <taxon>Telluria group</taxon>
        <taxon>Duganella</taxon>
    </lineage>
</organism>
<reference evidence="3 4" key="1">
    <citation type="submission" date="2019-11" db="EMBL/GenBank/DDBJ databases">
        <title>Novel species isolated from a subtropical stream in China.</title>
        <authorList>
            <person name="Lu H."/>
        </authorList>
    </citation>
    <scope>NUCLEOTIDE SEQUENCE [LARGE SCALE GENOMIC DNA]</scope>
    <source>
        <strain evidence="3 4">FT80W</strain>
    </source>
</reference>
<proteinExistence type="predicted"/>
<gene>
    <name evidence="3" type="ORF">GJ699_30175</name>
</gene>
<dbReference type="InterPro" id="IPR022061">
    <property type="entry name" value="DUF3617"/>
</dbReference>
<accession>A0A6I2L8Z4</accession>
<name>A0A6I2L8Z4_9BURK</name>
<evidence type="ECO:0000313" key="3">
    <source>
        <dbReference type="EMBL" id="MRW94250.1"/>
    </source>
</evidence>
<sequence length="176" mass="18197">MKRLVIALALMTSAVAQAQTIKPGLWELNTKVSTGNAQTDQALTAALNQLAAMPAEQRAQLEASMAKNGVSLPKAGSNGGLTMTACVTPEMAARKELPLGQDGKCTSKQQQVSGGLDVSFTCTDPASSGNGQIRFQGDNAYTSTMQVINNSGAGPQSATVQSSGRWLSASCPPRPQ</sequence>
<dbReference type="AlphaFoldDB" id="A0A6I2L8Z4"/>
<feature type="region of interest" description="Disordered" evidence="1">
    <location>
        <begin position="150"/>
        <end position="176"/>
    </location>
</feature>
<dbReference type="EMBL" id="WKJK01000024">
    <property type="protein sequence ID" value="MRW94250.1"/>
    <property type="molecule type" value="Genomic_DNA"/>
</dbReference>
<evidence type="ECO:0000313" key="4">
    <source>
        <dbReference type="Proteomes" id="UP000433309"/>
    </source>
</evidence>
<evidence type="ECO:0000256" key="2">
    <source>
        <dbReference type="SAM" id="SignalP"/>
    </source>
</evidence>
<dbReference type="RefSeq" id="WP_154383112.1">
    <property type="nucleotide sequence ID" value="NZ_WKJK01000024.1"/>
</dbReference>
<comment type="caution">
    <text evidence="3">The sequence shown here is derived from an EMBL/GenBank/DDBJ whole genome shotgun (WGS) entry which is preliminary data.</text>
</comment>
<feature type="compositionally biased region" description="Polar residues" evidence="1">
    <location>
        <begin position="150"/>
        <end position="165"/>
    </location>
</feature>
<protein>
    <submittedName>
        <fullName evidence="3">DUF3617 family protein</fullName>
    </submittedName>
</protein>
<evidence type="ECO:0000256" key="1">
    <source>
        <dbReference type="SAM" id="MobiDB-lite"/>
    </source>
</evidence>
<feature type="signal peptide" evidence="2">
    <location>
        <begin position="1"/>
        <end position="18"/>
    </location>
</feature>
<dbReference type="Pfam" id="PF12276">
    <property type="entry name" value="DUF3617"/>
    <property type="match status" value="1"/>
</dbReference>
<keyword evidence="4" id="KW-1185">Reference proteome</keyword>
<keyword evidence="2" id="KW-0732">Signal</keyword>
<feature type="chain" id="PRO_5026051334" evidence="2">
    <location>
        <begin position="19"/>
        <end position="176"/>
    </location>
</feature>
<dbReference type="Proteomes" id="UP000433309">
    <property type="component" value="Unassembled WGS sequence"/>
</dbReference>